<feature type="non-terminal residue" evidence="1">
    <location>
        <position position="241"/>
    </location>
</feature>
<name>X0WLX4_9ZZZZ</name>
<feature type="non-terminal residue" evidence="1">
    <location>
        <position position="1"/>
    </location>
</feature>
<reference evidence="1" key="1">
    <citation type="journal article" date="2014" name="Front. Microbiol.">
        <title>High frequency of phylogenetically diverse reductive dehalogenase-homologous genes in deep subseafloor sedimentary metagenomes.</title>
        <authorList>
            <person name="Kawai M."/>
            <person name="Futagami T."/>
            <person name="Toyoda A."/>
            <person name="Takaki Y."/>
            <person name="Nishi S."/>
            <person name="Hori S."/>
            <person name="Arai W."/>
            <person name="Tsubouchi T."/>
            <person name="Morono Y."/>
            <person name="Uchiyama I."/>
            <person name="Ito T."/>
            <person name="Fujiyama A."/>
            <person name="Inagaki F."/>
            <person name="Takami H."/>
        </authorList>
    </citation>
    <scope>NUCLEOTIDE SEQUENCE</scope>
    <source>
        <strain evidence="1">Expedition CK06-06</strain>
    </source>
</reference>
<dbReference type="Pfam" id="PF04860">
    <property type="entry name" value="Phage_portal"/>
    <property type="match status" value="1"/>
</dbReference>
<sequence>DIKSDIHNINMFDKSNVPIGILKTDQVLGRNKKQEQLRHWNETIGNPHNKSGIAITEKGLDYKNIGLSNADMQYSTMKEFLQEQFTAVYGLNKIAMGKYEEINRATIIEGRRMLWQDTYLPMAQMIEEALNAQWVDFVEDGLKFKFDTSGISALRPDYTNRAKSGGVMVTQMYFPPILAAELSEIPLPEDALEKWPWLNSNPAELKRLGTTFDTGEKEEKKVIRNLLTLTSSPSKEEKEAF</sequence>
<dbReference type="AlphaFoldDB" id="X0WLX4"/>
<evidence type="ECO:0000313" key="1">
    <source>
        <dbReference type="EMBL" id="GAG31949.1"/>
    </source>
</evidence>
<organism evidence="1">
    <name type="scientific">marine sediment metagenome</name>
    <dbReference type="NCBI Taxonomy" id="412755"/>
    <lineage>
        <taxon>unclassified sequences</taxon>
        <taxon>metagenomes</taxon>
        <taxon>ecological metagenomes</taxon>
    </lineage>
</organism>
<dbReference type="InterPro" id="IPR006944">
    <property type="entry name" value="Phage/GTA_portal"/>
</dbReference>
<comment type="caution">
    <text evidence="1">The sequence shown here is derived from an EMBL/GenBank/DDBJ whole genome shotgun (WGS) entry which is preliminary data.</text>
</comment>
<protein>
    <recommendedName>
        <fullName evidence="2">Phage portal protein</fullName>
    </recommendedName>
</protein>
<gene>
    <name evidence="1" type="ORF">S01H1_73822</name>
</gene>
<accession>X0WLX4</accession>
<dbReference type="EMBL" id="BARS01049346">
    <property type="protein sequence ID" value="GAG31949.1"/>
    <property type="molecule type" value="Genomic_DNA"/>
</dbReference>
<evidence type="ECO:0008006" key="2">
    <source>
        <dbReference type="Google" id="ProtNLM"/>
    </source>
</evidence>
<proteinExistence type="predicted"/>